<keyword evidence="7 12" id="KW-0653">Protein transport</keyword>
<comment type="similarity">
    <text evidence="2 12">Belongs to the SecG family.</text>
</comment>
<dbReference type="NCBIfam" id="TIGR00810">
    <property type="entry name" value="secG"/>
    <property type="match status" value="1"/>
</dbReference>
<dbReference type="PRINTS" id="PR01651">
    <property type="entry name" value="SECGEXPORT"/>
</dbReference>
<comment type="caution">
    <text evidence="13">The sequence shown here is derived from an EMBL/GenBank/DDBJ whole genome shotgun (WGS) entry which is preliminary data.</text>
</comment>
<evidence type="ECO:0000256" key="6">
    <source>
        <dbReference type="ARBA" id="ARBA00022692"/>
    </source>
</evidence>
<evidence type="ECO:0000256" key="2">
    <source>
        <dbReference type="ARBA" id="ARBA00008445"/>
    </source>
</evidence>
<dbReference type="PANTHER" id="PTHR34182">
    <property type="entry name" value="PROTEIN-EXPORT MEMBRANE PROTEIN SECG"/>
    <property type="match status" value="1"/>
</dbReference>
<dbReference type="GO" id="GO:0015450">
    <property type="term" value="F:protein-transporting ATPase activity"/>
    <property type="evidence" value="ECO:0007669"/>
    <property type="project" value="UniProtKB-UniRule"/>
</dbReference>
<proteinExistence type="inferred from homology"/>
<keyword evidence="14" id="KW-1185">Reference proteome</keyword>
<sequence>MGYMATVLLILQIFIVLALVAVILIQKTGNDGLSGLSGGGHNVLSGRATGNIFSKLTMFLAAAFMINSLALAKLVILERKEAKSIIESIGDEHLVIDRKHSLKAKEAPQAPIAK</sequence>
<keyword evidence="4 12" id="KW-0813">Transport</keyword>
<feature type="transmembrane region" description="Helical" evidence="12">
    <location>
        <begin position="56"/>
        <end position="76"/>
    </location>
</feature>
<dbReference type="AlphaFoldDB" id="A0A0C1QJ25"/>
<evidence type="ECO:0000313" key="13">
    <source>
        <dbReference type="EMBL" id="KIE05504.1"/>
    </source>
</evidence>
<dbReference type="STRING" id="86105.NF27_DP00480"/>
<keyword evidence="6 12" id="KW-0812">Transmembrane</keyword>
<evidence type="ECO:0000256" key="4">
    <source>
        <dbReference type="ARBA" id="ARBA00022448"/>
    </source>
</evidence>
<protein>
    <recommendedName>
        <fullName evidence="3 12">Protein-export membrane protein SecG</fullName>
    </recommendedName>
</protein>
<dbReference type="GO" id="GO:0009306">
    <property type="term" value="P:protein secretion"/>
    <property type="evidence" value="ECO:0007669"/>
    <property type="project" value="UniProtKB-UniRule"/>
</dbReference>
<evidence type="ECO:0000256" key="9">
    <source>
        <dbReference type="ARBA" id="ARBA00023010"/>
    </source>
</evidence>
<evidence type="ECO:0000256" key="1">
    <source>
        <dbReference type="ARBA" id="ARBA00004651"/>
    </source>
</evidence>
<comment type="function">
    <text evidence="11 12">Involved in protein export. Participates in an early event of protein translocation.</text>
</comment>
<dbReference type="EMBL" id="JSWE01000092">
    <property type="protein sequence ID" value="KIE05504.1"/>
    <property type="molecule type" value="Genomic_DNA"/>
</dbReference>
<feature type="transmembrane region" description="Helical" evidence="12">
    <location>
        <begin position="7"/>
        <end position="25"/>
    </location>
</feature>
<evidence type="ECO:0000256" key="11">
    <source>
        <dbReference type="ARBA" id="ARBA00025182"/>
    </source>
</evidence>
<evidence type="ECO:0000313" key="14">
    <source>
        <dbReference type="Proteomes" id="UP000031258"/>
    </source>
</evidence>
<evidence type="ECO:0000256" key="7">
    <source>
        <dbReference type="ARBA" id="ARBA00022927"/>
    </source>
</evidence>
<dbReference type="InterPro" id="IPR004692">
    <property type="entry name" value="SecG"/>
</dbReference>
<keyword evidence="10 12" id="KW-0472">Membrane</keyword>
<dbReference type="GO" id="GO:0043952">
    <property type="term" value="P:protein transport by the Sec complex"/>
    <property type="evidence" value="ECO:0007669"/>
    <property type="project" value="TreeGrafter"/>
</dbReference>
<dbReference type="PANTHER" id="PTHR34182:SF1">
    <property type="entry name" value="PROTEIN-EXPORT MEMBRANE PROTEIN SECG"/>
    <property type="match status" value="1"/>
</dbReference>
<keyword evidence="5 12" id="KW-1003">Cell membrane</keyword>
<reference evidence="13 14" key="1">
    <citation type="submission" date="2014-11" db="EMBL/GenBank/DDBJ databases">
        <title>A Rickettsiales Symbiont of Amoebae With Ancient Features.</title>
        <authorList>
            <person name="Schulz F."/>
            <person name="Martijn J."/>
            <person name="Wascher F."/>
            <person name="Kostanjsek R."/>
            <person name="Ettema T.J."/>
            <person name="Horn M."/>
        </authorList>
    </citation>
    <scope>NUCLEOTIDE SEQUENCE [LARGE SCALE GENOMIC DNA]</scope>
    <source>
        <strain evidence="13 14">UWC36</strain>
    </source>
</reference>
<accession>A0A0C1QJ25</accession>
<gene>
    <name evidence="13" type="ORF">NF27_DP00480</name>
</gene>
<evidence type="ECO:0000256" key="5">
    <source>
        <dbReference type="ARBA" id="ARBA00022475"/>
    </source>
</evidence>
<dbReference type="GO" id="GO:0005886">
    <property type="term" value="C:plasma membrane"/>
    <property type="evidence" value="ECO:0007669"/>
    <property type="project" value="UniProtKB-SubCell"/>
</dbReference>
<evidence type="ECO:0000256" key="3">
    <source>
        <dbReference type="ARBA" id="ARBA00017876"/>
    </source>
</evidence>
<name>A0A0C1QJ25_9RICK</name>
<evidence type="ECO:0000256" key="12">
    <source>
        <dbReference type="RuleBase" id="RU365087"/>
    </source>
</evidence>
<dbReference type="GO" id="GO:0065002">
    <property type="term" value="P:intracellular protein transmembrane transport"/>
    <property type="evidence" value="ECO:0007669"/>
    <property type="project" value="TreeGrafter"/>
</dbReference>
<organism evidence="13 14">
    <name type="scientific">Candidatus Jidaibacter acanthamoebae</name>
    <dbReference type="NCBI Taxonomy" id="86105"/>
    <lineage>
        <taxon>Bacteria</taxon>
        <taxon>Pseudomonadati</taxon>
        <taxon>Pseudomonadota</taxon>
        <taxon>Alphaproteobacteria</taxon>
        <taxon>Rickettsiales</taxon>
        <taxon>Candidatus Midichloriaceae</taxon>
        <taxon>Candidatus Jidaibacter</taxon>
    </lineage>
</organism>
<evidence type="ECO:0000256" key="10">
    <source>
        <dbReference type="ARBA" id="ARBA00023136"/>
    </source>
</evidence>
<dbReference type="Proteomes" id="UP000031258">
    <property type="component" value="Unassembled WGS sequence"/>
</dbReference>
<keyword evidence="9 12" id="KW-0811">Translocation</keyword>
<comment type="subcellular location">
    <subcellularLocation>
        <location evidence="1 12">Cell membrane</location>
        <topology evidence="1 12">Multi-pass membrane protein</topology>
    </subcellularLocation>
</comment>
<evidence type="ECO:0000256" key="8">
    <source>
        <dbReference type="ARBA" id="ARBA00022989"/>
    </source>
</evidence>
<dbReference type="Pfam" id="PF03840">
    <property type="entry name" value="SecG"/>
    <property type="match status" value="1"/>
</dbReference>
<keyword evidence="8 12" id="KW-1133">Transmembrane helix</keyword>